<evidence type="ECO:0000313" key="6">
    <source>
        <dbReference type="EMBL" id="MCW1931424.1"/>
    </source>
</evidence>
<reference evidence="6 7" key="1">
    <citation type="submission" date="2022-10" db="EMBL/GenBank/DDBJ databases">
        <title>Pararhodobacter sp. nov., isolated from marine algae.</title>
        <authorList>
            <person name="Choi B.J."/>
            <person name="Kim J.M."/>
            <person name="Lee J.K."/>
            <person name="Choi D.G."/>
            <person name="Jeon C.O."/>
        </authorList>
    </citation>
    <scope>NUCLEOTIDE SEQUENCE [LARGE SCALE GENOMIC DNA]</scope>
    <source>
        <strain evidence="6 7">ZQ420</strain>
    </source>
</reference>
<dbReference type="Pfam" id="PF00732">
    <property type="entry name" value="GMC_oxred_N"/>
    <property type="match status" value="1"/>
</dbReference>
<comment type="similarity">
    <text evidence="2">Belongs to the GMC oxidoreductase family.</text>
</comment>
<dbReference type="InterPro" id="IPR000172">
    <property type="entry name" value="GMC_OxRdtase_N"/>
</dbReference>
<dbReference type="InterPro" id="IPR036188">
    <property type="entry name" value="FAD/NAD-bd_sf"/>
</dbReference>
<evidence type="ECO:0000259" key="5">
    <source>
        <dbReference type="PROSITE" id="PS00624"/>
    </source>
</evidence>
<dbReference type="InterPro" id="IPR007867">
    <property type="entry name" value="GMC_OxRtase_C"/>
</dbReference>
<dbReference type="Gene3D" id="3.50.50.60">
    <property type="entry name" value="FAD/NAD(P)-binding domain"/>
    <property type="match status" value="1"/>
</dbReference>
<proteinExistence type="inferred from homology"/>
<sequence length="534" mass="58084">MADYDYIIVGAGTAGCVLARRLSEDPRVRVLLLEAGGGDTHPYLRMPLGFMKALRTPRFTWPYWSEPEAQTGNRRVPIPRGRVIGGSSSINGMFHIRGHRGDYDEWRDLGCSGWGYDDVLPYFKRSETSWRGEGPYHGGDGPVQLSRIRNVGLFEEELRQAYADAGYPLTEDYDGEDQEGFGPGQITVDKRGRRASAARAYLTAEVRARPNLVILTRALTERLLFASERVSGVVVRHGGAVHEITAGEVILSAGAYNTPQLMMLSGLGPEAHLREHGIPVRADLARVGQDLLEHPRLDLVYQAARPETFSRQLRWDRAALSALRWWVSGTGPFSSHVCSGSAQLRVTEGVDRPDIQILSSPVAIRADLWFPGLTPPPPHAFYASICLLHPKSRGHMELRSASITDAPKVFLNLLGDDEDVATLRRGLQAARHVYGMPTQAALMAHELQPGAPLQTDAEIDAAIRAQAGVTQHPAGTCRMGVDDAAVLTPDLRVRGVAGLRVADASIMPTIPGSNINAAVLMIGEKAADLIKGAA</sequence>
<dbReference type="EMBL" id="JAPDFL010000001">
    <property type="protein sequence ID" value="MCW1931424.1"/>
    <property type="molecule type" value="Genomic_DNA"/>
</dbReference>
<evidence type="ECO:0000256" key="2">
    <source>
        <dbReference type="ARBA" id="ARBA00010790"/>
    </source>
</evidence>
<evidence type="ECO:0000256" key="1">
    <source>
        <dbReference type="ARBA" id="ARBA00001974"/>
    </source>
</evidence>
<gene>
    <name evidence="6" type="ORF">OKW52_03880</name>
</gene>
<organism evidence="6 7">
    <name type="scientific">Pararhodobacter zhoushanensis</name>
    <dbReference type="NCBI Taxonomy" id="2479545"/>
    <lineage>
        <taxon>Bacteria</taxon>
        <taxon>Pseudomonadati</taxon>
        <taxon>Pseudomonadota</taxon>
        <taxon>Alphaproteobacteria</taxon>
        <taxon>Rhodobacterales</taxon>
        <taxon>Paracoccaceae</taxon>
        <taxon>Pararhodobacter</taxon>
    </lineage>
</organism>
<evidence type="ECO:0000256" key="3">
    <source>
        <dbReference type="ARBA" id="ARBA00022630"/>
    </source>
</evidence>
<dbReference type="PIRSF" id="PIRSF000137">
    <property type="entry name" value="Alcohol_oxidase"/>
    <property type="match status" value="1"/>
</dbReference>
<evidence type="ECO:0000256" key="4">
    <source>
        <dbReference type="ARBA" id="ARBA00022827"/>
    </source>
</evidence>
<dbReference type="Gene3D" id="3.30.410.40">
    <property type="match status" value="1"/>
</dbReference>
<dbReference type="PANTHER" id="PTHR11552">
    <property type="entry name" value="GLUCOSE-METHANOL-CHOLINE GMC OXIDOREDUCTASE"/>
    <property type="match status" value="1"/>
</dbReference>
<dbReference type="SUPFAM" id="SSF54373">
    <property type="entry name" value="FAD-linked reductases, C-terminal domain"/>
    <property type="match status" value="1"/>
</dbReference>
<dbReference type="PANTHER" id="PTHR11552:SF147">
    <property type="entry name" value="CHOLINE DEHYDROGENASE, MITOCHONDRIAL"/>
    <property type="match status" value="1"/>
</dbReference>
<dbReference type="RefSeq" id="WP_264504537.1">
    <property type="nucleotide sequence ID" value="NZ_JAPDFL010000001.1"/>
</dbReference>
<dbReference type="InterPro" id="IPR012132">
    <property type="entry name" value="GMC_OxRdtase"/>
</dbReference>
<dbReference type="PROSITE" id="PS00624">
    <property type="entry name" value="GMC_OXRED_2"/>
    <property type="match status" value="1"/>
</dbReference>
<accession>A0ABT3GV70</accession>
<dbReference type="SUPFAM" id="SSF51905">
    <property type="entry name" value="FAD/NAD(P)-binding domain"/>
    <property type="match status" value="1"/>
</dbReference>
<dbReference type="Proteomes" id="UP001208938">
    <property type="component" value="Unassembled WGS sequence"/>
</dbReference>
<comment type="caution">
    <text evidence="6">The sequence shown here is derived from an EMBL/GenBank/DDBJ whole genome shotgun (WGS) entry which is preliminary data.</text>
</comment>
<name>A0ABT3GV70_9RHOB</name>
<feature type="domain" description="Glucose-methanol-choline oxidoreductase N-terminal" evidence="5">
    <location>
        <begin position="254"/>
        <end position="268"/>
    </location>
</feature>
<evidence type="ECO:0000313" key="7">
    <source>
        <dbReference type="Proteomes" id="UP001208938"/>
    </source>
</evidence>
<keyword evidence="3" id="KW-0285">Flavoprotein</keyword>
<keyword evidence="4" id="KW-0274">FAD</keyword>
<keyword evidence="7" id="KW-1185">Reference proteome</keyword>
<dbReference type="Pfam" id="PF05199">
    <property type="entry name" value="GMC_oxred_C"/>
    <property type="match status" value="1"/>
</dbReference>
<protein>
    <submittedName>
        <fullName evidence="6">GMC family oxidoreductase N-terminal domain-containing protein</fullName>
    </submittedName>
</protein>
<comment type="cofactor">
    <cofactor evidence="1">
        <name>FAD</name>
        <dbReference type="ChEBI" id="CHEBI:57692"/>
    </cofactor>
</comment>